<dbReference type="InterPro" id="IPR043146">
    <property type="entry name" value="Penicillin_amidase_N_B-knob"/>
</dbReference>
<sequence length="898" mass="97305">MSSETVQQRGRWLNPLITASLLSVSAILTGCFDDDNDAPPPSADAAPLFPENGDRQAEISRTTNGVPHIKADDLSSAAYGLGYAQAEDNLCVLAEAFVTARSERAKYFGPGPQNANIILDFSQKAQGILSGAEAELQTLSDESRAMLTGFTAGYNQYVGETAPSDYPAECRDEPWVTEISPANLLAQYRLVGQFASGQQFATGAVYLSVPPSATPNPKPVASANTQKLELDAISDQARQVASRQKNVSSLDLGSNGWAIGKDMTEQGRGALLANPHFPYTGPRRLYQSHLTVDGYLNVNGAGLLGTAIPLINYNENLAWTHTVTTSRRFTLYELELKSGDNMTYVKDGEEKPITTETFQIEVANGTQNPDVLERTFYYSEYGPMVSANALTDPDGPAGPKPGGLPKWGGQNSDGETVAYTYRDANANAGGLLDTWLSMSRADNLDQFKDVFREQCGTTLWTNTLYTDKAGNAFYMDTSSVPHLSEAALAVVDLKRRASASYSQLFDNGLTLLDGSTSRDDWIPGDCGNGLVPYNKKPKLQRTDFVQNSNSSYWSTNPDNFLTGYSPLFGAENAPINMRTRLGLTMLQNPTDKGFAEKAPAGQDGKFNAKDLIDTIYNNRAWYAYEFLDELRERCTMIGTTAVNLPSGGSRQVDQGCATLQSWDGVFDKDSVGAHVFRVFIGHYDDQLPGDLTEDFNPLDPVGTPGSPSETNKGSADDVMLQSLAAGLEALDSVNIGYNEPLGNVQYFQPTGGVTPTSTSAPIVQSPRIPWHGGDGNVSGAFNAIGVVDSDVEQDTVIPRQNPTQIEDTAGLSDINGLSTERAGWPMARGTSWHFGLEFTDNGPQAFGLVSYSQSNDAMSDFFTDQSERYSNKNYREFAFTEDEIEANLLPQGKTTISE</sequence>
<name>A0A2A2I648_9GAMM</name>
<keyword evidence="4" id="KW-0378">Hydrolase</keyword>
<reference evidence="7 8" key="1">
    <citation type="submission" date="2017-07" db="EMBL/GenBank/DDBJ databases">
        <title>Tamlnaduibacter salinus (Mi-7) genome sequencing.</title>
        <authorList>
            <person name="Verma A."/>
            <person name="Krishnamurthi S."/>
        </authorList>
    </citation>
    <scope>NUCLEOTIDE SEQUENCE [LARGE SCALE GENOMIC DNA]</scope>
    <source>
        <strain evidence="7 8">Mi-7</strain>
    </source>
</reference>
<evidence type="ECO:0000256" key="1">
    <source>
        <dbReference type="ARBA" id="ARBA00004418"/>
    </source>
</evidence>
<keyword evidence="3" id="KW-0732">Signal</keyword>
<feature type="region of interest" description="Disordered" evidence="6">
    <location>
        <begin position="691"/>
        <end position="714"/>
    </location>
</feature>
<dbReference type="EMBL" id="NMPM01000004">
    <property type="protein sequence ID" value="PAV27481.1"/>
    <property type="molecule type" value="Genomic_DNA"/>
</dbReference>
<dbReference type="Gene3D" id="3.60.20.10">
    <property type="entry name" value="Glutamine Phosphoribosylpyrophosphate, subunit 1, domain 1"/>
    <property type="match status" value="1"/>
</dbReference>
<accession>A0A2A2I648</accession>
<protein>
    <submittedName>
        <fullName evidence="7">Peptidase S45</fullName>
    </submittedName>
</protein>
<dbReference type="InterPro" id="IPR002692">
    <property type="entry name" value="S45"/>
</dbReference>
<dbReference type="PANTHER" id="PTHR34218:SF3">
    <property type="entry name" value="ACYL-HOMOSERINE LACTONE ACYLASE PVDQ"/>
    <property type="match status" value="1"/>
</dbReference>
<dbReference type="Gene3D" id="1.10.439.10">
    <property type="entry name" value="Penicillin Amidohydrolase, domain 1"/>
    <property type="match status" value="1"/>
</dbReference>
<dbReference type="Pfam" id="PF01804">
    <property type="entry name" value="Penicil_amidase"/>
    <property type="match status" value="1"/>
</dbReference>
<comment type="caution">
    <text evidence="7">The sequence shown here is derived from an EMBL/GenBank/DDBJ whole genome shotgun (WGS) entry which is preliminary data.</text>
</comment>
<evidence type="ECO:0000256" key="5">
    <source>
        <dbReference type="ARBA" id="ARBA00023145"/>
    </source>
</evidence>
<comment type="similarity">
    <text evidence="2">Belongs to the peptidase S45 family.</text>
</comment>
<keyword evidence="8" id="KW-1185">Reference proteome</keyword>
<evidence type="ECO:0000313" key="7">
    <source>
        <dbReference type="EMBL" id="PAV27481.1"/>
    </source>
</evidence>
<organism evidence="7 8">
    <name type="scientific">Tamilnaduibacter salinus</name>
    <dbReference type="NCBI Taxonomy" id="1484056"/>
    <lineage>
        <taxon>Bacteria</taxon>
        <taxon>Pseudomonadati</taxon>
        <taxon>Pseudomonadota</taxon>
        <taxon>Gammaproteobacteria</taxon>
        <taxon>Pseudomonadales</taxon>
        <taxon>Marinobacteraceae</taxon>
        <taxon>Tamilnaduibacter</taxon>
    </lineage>
</organism>
<proteinExistence type="inferred from homology"/>
<comment type="subcellular location">
    <subcellularLocation>
        <location evidence="1">Periplasm</location>
    </subcellularLocation>
</comment>
<evidence type="ECO:0000256" key="3">
    <source>
        <dbReference type="ARBA" id="ARBA00022729"/>
    </source>
</evidence>
<dbReference type="Proteomes" id="UP000218332">
    <property type="component" value="Unassembled WGS sequence"/>
</dbReference>
<keyword evidence="5" id="KW-0865">Zymogen</keyword>
<dbReference type="GO" id="GO:0017000">
    <property type="term" value="P:antibiotic biosynthetic process"/>
    <property type="evidence" value="ECO:0007669"/>
    <property type="project" value="InterPro"/>
</dbReference>
<dbReference type="AlphaFoldDB" id="A0A2A2I648"/>
<evidence type="ECO:0000313" key="8">
    <source>
        <dbReference type="Proteomes" id="UP000218332"/>
    </source>
</evidence>
<evidence type="ECO:0000256" key="4">
    <source>
        <dbReference type="ARBA" id="ARBA00022801"/>
    </source>
</evidence>
<evidence type="ECO:0000256" key="2">
    <source>
        <dbReference type="ARBA" id="ARBA00006586"/>
    </source>
</evidence>
<dbReference type="GO" id="GO:0042597">
    <property type="term" value="C:periplasmic space"/>
    <property type="evidence" value="ECO:0007669"/>
    <property type="project" value="UniProtKB-SubCell"/>
</dbReference>
<dbReference type="InterPro" id="IPR029055">
    <property type="entry name" value="Ntn_hydrolases_N"/>
</dbReference>
<dbReference type="GO" id="GO:0016811">
    <property type="term" value="F:hydrolase activity, acting on carbon-nitrogen (but not peptide) bonds, in linear amides"/>
    <property type="evidence" value="ECO:0007669"/>
    <property type="project" value="InterPro"/>
</dbReference>
<evidence type="ECO:0000256" key="6">
    <source>
        <dbReference type="SAM" id="MobiDB-lite"/>
    </source>
</evidence>
<dbReference type="PANTHER" id="PTHR34218">
    <property type="entry name" value="PEPTIDASE S45 PENICILLIN AMIDASE"/>
    <property type="match status" value="1"/>
</dbReference>
<dbReference type="Gene3D" id="2.30.120.10">
    <property type="match status" value="1"/>
</dbReference>
<dbReference type="InterPro" id="IPR023343">
    <property type="entry name" value="Penicillin_amidase_dom1"/>
</dbReference>
<dbReference type="Gene3D" id="1.10.1400.10">
    <property type="match status" value="1"/>
</dbReference>
<dbReference type="SUPFAM" id="SSF56235">
    <property type="entry name" value="N-terminal nucleophile aminohydrolases (Ntn hydrolases)"/>
    <property type="match status" value="1"/>
</dbReference>
<dbReference type="InterPro" id="IPR043147">
    <property type="entry name" value="Penicillin_amidase_A-knob"/>
</dbReference>
<gene>
    <name evidence="7" type="ORF">CF392_00465</name>
</gene>